<evidence type="ECO:0000256" key="1">
    <source>
        <dbReference type="SAM" id="Phobius"/>
    </source>
</evidence>
<dbReference type="AlphaFoldDB" id="A0A7X0KTM2"/>
<dbReference type="Proteomes" id="UP000537775">
    <property type="component" value="Unassembled WGS sequence"/>
</dbReference>
<sequence length="147" mass="15172">MTARELGWGVPIWAIAVAAYLFASQGPISQWDISTGSAIGIVVGYVLGSVAVAGLVWLPAAVAATRGLRSPWLGVAAVVALGFVIGFLGHLLFALASAGMSADWAYVLGLLAQFGIVTAFASLLGWFAGLLAHRSAQRGVQRHRIAA</sequence>
<keyword evidence="1" id="KW-1133">Transmembrane helix</keyword>
<evidence type="ECO:0000313" key="2">
    <source>
        <dbReference type="EMBL" id="MBB6390198.1"/>
    </source>
</evidence>
<feature type="transmembrane region" description="Helical" evidence="1">
    <location>
        <begin position="38"/>
        <end position="60"/>
    </location>
</feature>
<organism evidence="2 3">
    <name type="scientific">Microbacterium thalassium</name>
    <dbReference type="NCBI Taxonomy" id="362649"/>
    <lineage>
        <taxon>Bacteria</taxon>
        <taxon>Bacillati</taxon>
        <taxon>Actinomycetota</taxon>
        <taxon>Actinomycetes</taxon>
        <taxon>Micrococcales</taxon>
        <taxon>Microbacteriaceae</taxon>
        <taxon>Microbacterium</taxon>
    </lineage>
</organism>
<evidence type="ECO:0000313" key="3">
    <source>
        <dbReference type="Proteomes" id="UP000537775"/>
    </source>
</evidence>
<dbReference type="EMBL" id="JACHML010000001">
    <property type="protein sequence ID" value="MBB6390198.1"/>
    <property type="molecule type" value="Genomic_DNA"/>
</dbReference>
<gene>
    <name evidence="2" type="ORF">HD594_000511</name>
</gene>
<keyword evidence="3" id="KW-1185">Reference proteome</keyword>
<feature type="transmembrane region" description="Helical" evidence="1">
    <location>
        <begin position="72"/>
        <end position="98"/>
    </location>
</feature>
<accession>A0A7X0KTM2</accession>
<comment type="caution">
    <text evidence="2">The sequence shown here is derived from an EMBL/GenBank/DDBJ whole genome shotgun (WGS) entry which is preliminary data.</text>
</comment>
<dbReference type="RefSeq" id="WP_184749453.1">
    <property type="nucleotide sequence ID" value="NZ_BAAAJR010000003.1"/>
</dbReference>
<name>A0A7X0KTM2_9MICO</name>
<feature type="transmembrane region" description="Helical" evidence="1">
    <location>
        <begin position="104"/>
        <end position="132"/>
    </location>
</feature>
<proteinExistence type="predicted"/>
<reference evidence="2 3" key="1">
    <citation type="submission" date="2020-08" db="EMBL/GenBank/DDBJ databases">
        <title>Sequencing the genomes of 1000 actinobacteria strains.</title>
        <authorList>
            <person name="Klenk H.-P."/>
        </authorList>
    </citation>
    <scope>NUCLEOTIDE SEQUENCE [LARGE SCALE GENOMIC DNA]</scope>
    <source>
        <strain evidence="2 3">DSM 12511</strain>
    </source>
</reference>
<protein>
    <submittedName>
        <fullName evidence="2">Uncharacterized protein</fullName>
    </submittedName>
</protein>
<keyword evidence="1" id="KW-0472">Membrane</keyword>
<feature type="transmembrane region" description="Helical" evidence="1">
    <location>
        <begin position="7"/>
        <end position="26"/>
    </location>
</feature>
<keyword evidence="1" id="KW-0812">Transmembrane</keyword>